<dbReference type="EMBL" id="JAUKPO010000033">
    <property type="protein sequence ID" value="MDO1450587.1"/>
    <property type="molecule type" value="Genomic_DNA"/>
</dbReference>
<dbReference type="PANTHER" id="PTHR38432:SF1">
    <property type="entry name" value="TELA-LIKE PROTEIN SAOUHSC_01408"/>
    <property type="match status" value="1"/>
</dbReference>
<evidence type="ECO:0000256" key="2">
    <source>
        <dbReference type="PIRNR" id="PIRNR026508"/>
    </source>
</evidence>
<comment type="caution">
    <text evidence="3">The sequence shown here is derived from an EMBL/GenBank/DDBJ whole genome shotgun (WGS) entry which is preliminary data.</text>
</comment>
<dbReference type="Pfam" id="PF05816">
    <property type="entry name" value="TelA"/>
    <property type="match status" value="1"/>
</dbReference>
<dbReference type="RefSeq" id="WP_302041388.1">
    <property type="nucleotide sequence ID" value="NZ_JAUKPO010000033.1"/>
</dbReference>
<sequence length="365" mass="41101">MENKEVTIAENQEMVQKKAQELSKMIDPAKPETLSNFGVETQRKLGYYSNELLTKVKVKDSGDAGEAINELLTQINMIKIDEEDKPKGFSRMVSGIPFLNKVVDKSKRIASQYNSISENVDDVVVKLERTRQSVLKDSTSLEVMFKQAVEYIYEIRAIIAAGKLKIAELENVTIPQLQAEVESSNNDELAVQRLSDMVSFKERLEKKVHDFTLSHTIATQSMPQIRMIQTTNDVLAQKIQNSIATVIPVWRQQVAIALGLEKQRKALEIQKKVTDTTNEMLLKNSQLLKTNVVAAAQENERGIVDMETLKKVNKDMVETLDAVIKISEEGSRKRAEAVKELAIIQEELNSKILGTLGKSKKIENE</sequence>
<reference evidence="3" key="1">
    <citation type="submission" date="2023-07" db="EMBL/GenBank/DDBJ databases">
        <title>The genome sequence of Rhodocytophaga aerolata KACC 12507.</title>
        <authorList>
            <person name="Zhang X."/>
        </authorList>
    </citation>
    <scope>NUCLEOTIDE SEQUENCE</scope>
    <source>
        <strain evidence="3">KACC 12507</strain>
    </source>
</reference>
<evidence type="ECO:0000313" key="3">
    <source>
        <dbReference type="EMBL" id="MDO1450587.1"/>
    </source>
</evidence>
<keyword evidence="4" id="KW-1185">Reference proteome</keyword>
<organism evidence="3 4">
    <name type="scientific">Rhodocytophaga aerolata</name>
    <dbReference type="NCBI Taxonomy" id="455078"/>
    <lineage>
        <taxon>Bacteria</taxon>
        <taxon>Pseudomonadati</taxon>
        <taxon>Bacteroidota</taxon>
        <taxon>Cytophagia</taxon>
        <taxon>Cytophagales</taxon>
        <taxon>Rhodocytophagaceae</taxon>
        <taxon>Rhodocytophaga</taxon>
    </lineage>
</organism>
<dbReference type="PIRSF" id="PIRSF026508">
    <property type="entry name" value="TelA"/>
    <property type="match status" value="1"/>
</dbReference>
<evidence type="ECO:0000313" key="4">
    <source>
        <dbReference type="Proteomes" id="UP001168528"/>
    </source>
</evidence>
<protein>
    <submittedName>
        <fullName evidence="3">Toxic anion resistance protein</fullName>
    </submittedName>
</protein>
<dbReference type="Proteomes" id="UP001168528">
    <property type="component" value="Unassembled WGS sequence"/>
</dbReference>
<name>A0ABT8REP8_9BACT</name>
<dbReference type="InterPro" id="IPR008863">
    <property type="entry name" value="Toxic_anion-R_TelA"/>
</dbReference>
<comment type="similarity">
    <text evidence="1 2">Belongs to the TelA family.</text>
</comment>
<accession>A0ABT8REP8</accession>
<proteinExistence type="inferred from homology"/>
<evidence type="ECO:0000256" key="1">
    <source>
        <dbReference type="ARBA" id="ARBA00005541"/>
    </source>
</evidence>
<dbReference type="PANTHER" id="PTHR38432">
    <property type="entry name" value="TELA-LIKE PROTEIN SAOUHSC_01408"/>
    <property type="match status" value="1"/>
</dbReference>
<gene>
    <name evidence="3" type="ORF">Q0590_30210</name>
</gene>